<dbReference type="Pfam" id="PF15980">
    <property type="entry name" value="ComGF"/>
    <property type="match status" value="1"/>
</dbReference>
<evidence type="ECO:0000256" key="2">
    <source>
        <dbReference type="ARBA" id="ARBA00023287"/>
    </source>
</evidence>
<keyword evidence="3" id="KW-1133">Transmembrane helix</keyword>
<dbReference type="Proteomes" id="UP001519343">
    <property type="component" value="Unassembled WGS sequence"/>
</dbReference>
<dbReference type="PROSITE" id="PS00409">
    <property type="entry name" value="PROKAR_NTER_METHYL"/>
    <property type="match status" value="1"/>
</dbReference>
<dbReference type="RefSeq" id="WP_209810863.1">
    <property type="nucleotide sequence ID" value="NZ_JAGGKT010000008.1"/>
</dbReference>
<evidence type="ECO:0000256" key="1">
    <source>
        <dbReference type="ARBA" id="ARBA00004241"/>
    </source>
</evidence>
<keyword evidence="3" id="KW-0472">Membrane</keyword>
<keyword evidence="3" id="KW-0812">Transmembrane</keyword>
<feature type="transmembrane region" description="Helical" evidence="3">
    <location>
        <begin position="21"/>
        <end position="45"/>
    </location>
</feature>
<comment type="subcellular location">
    <subcellularLocation>
        <location evidence="1">Cell surface</location>
    </subcellularLocation>
</comment>
<accession>A0ABS4GRE5</accession>
<reference evidence="4 5" key="1">
    <citation type="submission" date="2021-03" db="EMBL/GenBank/DDBJ databases">
        <title>Genomic Encyclopedia of Type Strains, Phase IV (KMG-IV): sequencing the most valuable type-strain genomes for metagenomic binning, comparative biology and taxonomic classification.</title>
        <authorList>
            <person name="Goeker M."/>
        </authorList>
    </citation>
    <scope>NUCLEOTIDE SEQUENCE [LARGE SCALE GENOMIC DNA]</scope>
    <source>
        <strain evidence="4 5">DSM 24738</strain>
    </source>
</reference>
<keyword evidence="2" id="KW-0178">Competence</keyword>
<dbReference type="InterPro" id="IPR016977">
    <property type="entry name" value="ComGF"/>
</dbReference>
<dbReference type="EMBL" id="JAGGKT010000008">
    <property type="protein sequence ID" value="MBP1932826.1"/>
    <property type="molecule type" value="Genomic_DNA"/>
</dbReference>
<comment type="caution">
    <text evidence="4">The sequence shown here is derived from an EMBL/GenBank/DDBJ whole genome shotgun (WGS) entry which is preliminary data.</text>
</comment>
<protein>
    <submittedName>
        <fullName evidence="4">Competence protein ComGF</fullName>
    </submittedName>
</protein>
<evidence type="ECO:0000313" key="5">
    <source>
        <dbReference type="Proteomes" id="UP001519343"/>
    </source>
</evidence>
<keyword evidence="5" id="KW-1185">Reference proteome</keyword>
<evidence type="ECO:0000256" key="3">
    <source>
        <dbReference type="SAM" id="Phobius"/>
    </source>
</evidence>
<evidence type="ECO:0000313" key="4">
    <source>
        <dbReference type="EMBL" id="MBP1932826.1"/>
    </source>
</evidence>
<organism evidence="4 5">
    <name type="scientific">Ammoniphilus resinae</name>
    <dbReference type="NCBI Taxonomy" id="861532"/>
    <lineage>
        <taxon>Bacteria</taxon>
        <taxon>Bacillati</taxon>
        <taxon>Bacillota</taxon>
        <taxon>Bacilli</taxon>
        <taxon>Bacillales</taxon>
        <taxon>Paenibacillaceae</taxon>
        <taxon>Aneurinibacillus group</taxon>
        <taxon>Ammoniphilus</taxon>
    </lineage>
</organism>
<proteinExistence type="predicted"/>
<sequence>MDRRKLIKNDIDHGLQAGITLIELVISTGLLMLILGVVLHGTLLMKQRTVSIQSKSELQHEAMAFFQYLEDEASCAEIIYPSGQGLYFSVDGSGFGYRWRNQTIVREKDGKGYVTVCYFVKGFSVQSEEQGVWINLTLGNQKEEREFRRFIGYQK</sequence>
<dbReference type="InterPro" id="IPR012902">
    <property type="entry name" value="N_methyl_site"/>
</dbReference>
<name>A0ABS4GRE5_9BACL</name>
<gene>
    <name evidence="4" type="ORF">J2Z37_002837</name>
</gene>